<proteinExistence type="predicted"/>
<name>A0A164N7X2_9AGAM</name>
<dbReference type="EMBL" id="KV419449">
    <property type="protein sequence ID" value="KZS87437.1"/>
    <property type="molecule type" value="Genomic_DNA"/>
</dbReference>
<dbReference type="Proteomes" id="UP000076722">
    <property type="component" value="Unassembled WGS sequence"/>
</dbReference>
<accession>A0A164N7X2</accession>
<keyword evidence="2" id="KW-1185">Reference proteome</keyword>
<gene>
    <name evidence="1" type="ORF">SISNIDRAFT_460836</name>
</gene>
<sequence>MKNDRVDPVVVVLCMPVSAVYPFILWCRMCVPVGGVYVYGLPFFEKSQSIHVLFPFPIPCFSKEHHHIPTSLMVDYTLPFSHPTYRRPPSFLLTDLSLGLSPLSLRLPTYWPPLFIYRLHLHPVRPSLLILSLGISIFLTRSSCCLLV</sequence>
<dbReference type="AlphaFoldDB" id="A0A164N7X2"/>
<evidence type="ECO:0000313" key="2">
    <source>
        <dbReference type="Proteomes" id="UP000076722"/>
    </source>
</evidence>
<reference evidence="1 2" key="1">
    <citation type="journal article" date="2016" name="Mol. Biol. Evol.">
        <title>Comparative Genomics of Early-Diverging Mushroom-Forming Fungi Provides Insights into the Origins of Lignocellulose Decay Capabilities.</title>
        <authorList>
            <person name="Nagy L.G."/>
            <person name="Riley R."/>
            <person name="Tritt A."/>
            <person name="Adam C."/>
            <person name="Daum C."/>
            <person name="Floudas D."/>
            <person name="Sun H."/>
            <person name="Yadav J.S."/>
            <person name="Pangilinan J."/>
            <person name="Larsson K.H."/>
            <person name="Matsuura K."/>
            <person name="Barry K."/>
            <person name="Labutti K."/>
            <person name="Kuo R."/>
            <person name="Ohm R.A."/>
            <person name="Bhattacharya S.S."/>
            <person name="Shirouzu T."/>
            <person name="Yoshinaga Y."/>
            <person name="Martin F.M."/>
            <person name="Grigoriev I.V."/>
            <person name="Hibbett D.S."/>
        </authorList>
    </citation>
    <scope>NUCLEOTIDE SEQUENCE [LARGE SCALE GENOMIC DNA]</scope>
    <source>
        <strain evidence="1 2">HHB9708</strain>
    </source>
</reference>
<protein>
    <submittedName>
        <fullName evidence="1">Uncharacterized protein</fullName>
    </submittedName>
</protein>
<organism evidence="1 2">
    <name type="scientific">Sistotremastrum niveocremeum HHB9708</name>
    <dbReference type="NCBI Taxonomy" id="1314777"/>
    <lineage>
        <taxon>Eukaryota</taxon>
        <taxon>Fungi</taxon>
        <taxon>Dikarya</taxon>
        <taxon>Basidiomycota</taxon>
        <taxon>Agaricomycotina</taxon>
        <taxon>Agaricomycetes</taxon>
        <taxon>Sistotremastrales</taxon>
        <taxon>Sistotremastraceae</taxon>
        <taxon>Sertulicium</taxon>
        <taxon>Sertulicium niveocremeum</taxon>
    </lineage>
</organism>
<evidence type="ECO:0000313" key="1">
    <source>
        <dbReference type="EMBL" id="KZS87437.1"/>
    </source>
</evidence>